<sequence length="135" mass="14661">MQDYVKHQLDHAEALNPEIDPIRNLIELVHWVDAVAEEVTNTVPSGFEYIITEVEIDNIGAASVVGLYDAAATTDFDTDAKKEATWKLTIQAKATDTTVVTGIRFKLTAGLGVYASVCGTASDVKIKCSGYRIKV</sequence>
<gene>
    <name evidence="1" type="ORF">S12H4_06618</name>
</gene>
<dbReference type="EMBL" id="BARW01002349">
    <property type="protein sequence ID" value="GAI70560.1"/>
    <property type="molecule type" value="Genomic_DNA"/>
</dbReference>
<organism evidence="1">
    <name type="scientific">marine sediment metagenome</name>
    <dbReference type="NCBI Taxonomy" id="412755"/>
    <lineage>
        <taxon>unclassified sequences</taxon>
        <taxon>metagenomes</taxon>
        <taxon>ecological metagenomes</taxon>
    </lineage>
</organism>
<comment type="caution">
    <text evidence="1">The sequence shown here is derived from an EMBL/GenBank/DDBJ whole genome shotgun (WGS) entry which is preliminary data.</text>
</comment>
<protein>
    <submittedName>
        <fullName evidence="1">Uncharacterized protein</fullName>
    </submittedName>
</protein>
<name>X1S559_9ZZZZ</name>
<dbReference type="AlphaFoldDB" id="X1S559"/>
<accession>X1S559</accession>
<evidence type="ECO:0000313" key="1">
    <source>
        <dbReference type="EMBL" id="GAI70560.1"/>
    </source>
</evidence>
<proteinExistence type="predicted"/>
<reference evidence="1" key="1">
    <citation type="journal article" date="2014" name="Front. Microbiol.">
        <title>High frequency of phylogenetically diverse reductive dehalogenase-homologous genes in deep subseafloor sedimentary metagenomes.</title>
        <authorList>
            <person name="Kawai M."/>
            <person name="Futagami T."/>
            <person name="Toyoda A."/>
            <person name="Takaki Y."/>
            <person name="Nishi S."/>
            <person name="Hori S."/>
            <person name="Arai W."/>
            <person name="Tsubouchi T."/>
            <person name="Morono Y."/>
            <person name="Uchiyama I."/>
            <person name="Ito T."/>
            <person name="Fujiyama A."/>
            <person name="Inagaki F."/>
            <person name="Takami H."/>
        </authorList>
    </citation>
    <scope>NUCLEOTIDE SEQUENCE</scope>
    <source>
        <strain evidence="1">Expedition CK06-06</strain>
    </source>
</reference>